<evidence type="ECO:0000256" key="4">
    <source>
        <dbReference type="ARBA" id="ARBA00022722"/>
    </source>
</evidence>
<keyword evidence="4 9" id="KW-0540">Nuclease</keyword>
<evidence type="ECO:0000256" key="8">
    <source>
        <dbReference type="ARBA" id="ARBA00022833"/>
    </source>
</evidence>
<dbReference type="GO" id="GO:0008270">
    <property type="term" value="F:zinc ion binding"/>
    <property type="evidence" value="ECO:0007669"/>
    <property type="project" value="UniProtKB-UniRule"/>
</dbReference>
<comment type="caution">
    <text evidence="10">The sequence shown here is derived from an EMBL/GenBank/DDBJ whole genome shotgun (WGS) entry which is preliminary data.</text>
</comment>
<keyword evidence="6 9" id="KW-0255">Endonuclease</keyword>
<comment type="similarity">
    <text evidence="1 9">Belongs to the endoribonuclease YbeY family.</text>
</comment>
<evidence type="ECO:0000256" key="2">
    <source>
        <dbReference type="ARBA" id="ARBA00022517"/>
    </source>
</evidence>
<keyword evidence="8 9" id="KW-0862">Zinc</keyword>
<dbReference type="AlphaFoldDB" id="A0A7X2NI58"/>
<dbReference type="Pfam" id="PF02130">
    <property type="entry name" value="YbeY"/>
    <property type="match status" value="1"/>
</dbReference>
<dbReference type="Gene3D" id="3.40.390.30">
    <property type="entry name" value="Metalloproteases ('zincins'), catalytic domain"/>
    <property type="match status" value="1"/>
</dbReference>
<feature type="binding site" evidence="9">
    <location>
        <position position="131"/>
    </location>
    <ligand>
        <name>Zn(2+)</name>
        <dbReference type="ChEBI" id="CHEBI:29105"/>
        <note>catalytic</note>
    </ligand>
</feature>
<evidence type="ECO:0000256" key="9">
    <source>
        <dbReference type="HAMAP-Rule" id="MF_00009"/>
    </source>
</evidence>
<dbReference type="RefSeq" id="WP_154470686.1">
    <property type="nucleotide sequence ID" value="NZ_DBEWUL010000165.1"/>
</dbReference>
<dbReference type="GO" id="GO:0005737">
    <property type="term" value="C:cytoplasm"/>
    <property type="evidence" value="ECO:0007669"/>
    <property type="project" value="UniProtKB-SubCell"/>
</dbReference>
<reference evidence="10 11" key="1">
    <citation type="submission" date="2019-08" db="EMBL/GenBank/DDBJ databases">
        <title>In-depth cultivation of the pig gut microbiome towards novel bacterial diversity and tailored functional studies.</title>
        <authorList>
            <person name="Wylensek D."/>
            <person name="Hitch T.C.A."/>
            <person name="Clavel T."/>
        </authorList>
    </citation>
    <scope>NUCLEOTIDE SEQUENCE [LARGE SCALE GENOMIC DNA]</scope>
    <source>
        <strain evidence="10 11">WCA-389-WT-23D1</strain>
    </source>
</reference>
<gene>
    <name evidence="9 10" type="primary">ybeY</name>
    <name evidence="10" type="ORF">FYJ39_01450</name>
</gene>
<dbReference type="PROSITE" id="PS01306">
    <property type="entry name" value="UPF0054"/>
    <property type="match status" value="1"/>
</dbReference>
<dbReference type="InterPro" id="IPR002036">
    <property type="entry name" value="YbeY"/>
</dbReference>
<keyword evidence="7 9" id="KW-0378">Hydrolase</keyword>
<keyword evidence="11" id="KW-1185">Reference proteome</keyword>
<protein>
    <recommendedName>
        <fullName evidence="9">Endoribonuclease YbeY</fullName>
        <ecNumber evidence="9">3.1.-.-</ecNumber>
    </recommendedName>
</protein>
<feature type="binding site" evidence="9">
    <location>
        <position position="141"/>
    </location>
    <ligand>
        <name>Zn(2+)</name>
        <dbReference type="ChEBI" id="CHEBI:29105"/>
        <note>catalytic</note>
    </ligand>
</feature>
<dbReference type="HAMAP" id="MF_00009">
    <property type="entry name" value="Endoribonucl_YbeY"/>
    <property type="match status" value="1"/>
</dbReference>
<dbReference type="InterPro" id="IPR023091">
    <property type="entry name" value="MetalPrtase_cat_dom_sf_prd"/>
</dbReference>
<evidence type="ECO:0000256" key="3">
    <source>
        <dbReference type="ARBA" id="ARBA00022552"/>
    </source>
</evidence>
<dbReference type="Proteomes" id="UP000429958">
    <property type="component" value="Unassembled WGS sequence"/>
</dbReference>
<dbReference type="GO" id="GO:0004222">
    <property type="term" value="F:metalloendopeptidase activity"/>
    <property type="evidence" value="ECO:0007669"/>
    <property type="project" value="InterPro"/>
</dbReference>
<dbReference type="EMBL" id="VUMD01000001">
    <property type="protein sequence ID" value="MSS35280.1"/>
    <property type="molecule type" value="Genomic_DNA"/>
</dbReference>
<dbReference type="EC" id="3.1.-.-" evidence="9"/>
<evidence type="ECO:0000256" key="7">
    <source>
        <dbReference type="ARBA" id="ARBA00022801"/>
    </source>
</evidence>
<keyword evidence="3 9" id="KW-0698">rRNA processing</keyword>
<evidence type="ECO:0000313" key="11">
    <source>
        <dbReference type="Proteomes" id="UP000429958"/>
    </source>
</evidence>
<evidence type="ECO:0000256" key="6">
    <source>
        <dbReference type="ARBA" id="ARBA00022759"/>
    </source>
</evidence>
<feature type="binding site" evidence="9">
    <location>
        <position position="135"/>
    </location>
    <ligand>
        <name>Zn(2+)</name>
        <dbReference type="ChEBI" id="CHEBI:29105"/>
        <note>catalytic</note>
    </ligand>
</feature>
<dbReference type="SUPFAM" id="SSF55486">
    <property type="entry name" value="Metalloproteases ('zincins'), catalytic domain"/>
    <property type="match status" value="1"/>
</dbReference>
<proteinExistence type="inferred from homology"/>
<dbReference type="InterPro" id="IPR020549">
    <property type="entry name" value="YbeY_CS"/>
</dbReference>
<dbReference type="PANTHER" id="PTHR46986">
    <property type="entry name" value="ENDORIBONUCLEASE YBEY, CHLOROPLASTIC"/>
    <property type="match status" value="1"/>
</dbReference>
<keyword evidence="2 9" id="KW-0690">Ribosome biogenesis</keyword>
<comment type="subcellular location">
    <subcellularLocation>
        <location evidence="9">Cytoplasm</location>
    </subcellularLocation>
</comment>
<comment type="cofactor">
    <cofactor evidence="9">
        <name>Zn(2+)</name>
        <dbReference type="ChEBI" id="CHEBI:29105"/>
    </cofactor>
    <text evidence="9">Binds 1 zinc ion.</text>
</comment>
<dbReference type="NCBIfam" id="TIGR00043">
    <property type="entry name" value="rRNA maturation RNase YbeY"/>
    <property type="match status" value="1"/>
</dbReference>
<keyword evidence="5 9" id="KW-0479">Metal-binding</keyword>
<accession>A0A7X2NI58</accession>
<dbReference type="GO" id="GO:0006364">
    <property type="term" value="P:rRNA processing"/>
    <property type="evidence" value="ECO:0007669"/>
    <property type="project" value="UniProtKB-UniRule"/>
</dbReference>
<dbReference type="GO" id="GO:0004521">
    <property type="term" value="F:RNA endonuclease activity"/>
    <property type="evidence" value="ECO:0007669"/>
    <property type="project" value="UniProtKB-UniRule"/>
</dbReference>
<dbReference type="PANTHER" id="PTHR46986:SF1">
    <property type="entry name" value="ENDORIBONUCLEASE YBEY, CHLOROPLASTIC"/>
    <property type="match status" value="1"/>
</dbReference>
<name>A0A7X2NI58_9CLOT</name>
<sequence length="165" mass="18918">MTIAIEYEAEKKLELPFETIIREIVLAALDYEECPYEAEINVILTDNEAIRVMNKEYRGLDAPTDVLSFPLVDYNVPSDFNHVEDAVEDYFNPETGELMLGDIVISVDKVEGQAESYGHSQTRELAFLVAHSMLHLLGYDHMEEGERAEMERRQDAILESRGYVR</sequence>
<keyword evidence="9" id="KW-0963">Cytoplasm</keyword>
<comment type="function">
    <text evidence="9">Single strand-specific metallo-endoribonuclease involved in late-stage 70S ribosome quality control and in maturation of the 3' terminus of the 16S rRNA.</text>
</comment>
<evidence type="ECO:0000256" key="5">
    <source>
        <dbReference type="ARBA" id="ARBA00022723"/>
    </source>
</evidence>
<evidence type="ECO:0000256" key="1">
    <source>
        <dbReference type="ARBA" id="ARBA00010875"/>
    </source>
</evidence>
<evidence type="ECO:0000313" key="10">
    <source>
        <dbReference type="EMBL" id="MSS35280.1"/>
    </source>
</evidence>
<organism evidence="10 11">
    <name type="scientific">Clostridium porci</name>
    <dbReference type="NCBI Taxonomy" id="2605778"/>
    <lineage>
        <taxon>Bacteria</taxon>
        <taxon>Bacillati</taxon>
        <taxon>Bacillota</taxon>
        <taxon>Clostridia</taxon>
        <taxon>Eubacteriales</taxon>
        <taxon>Clostridiaceae</taxon>
        <taxon>Clostridium</taxon>
    </lineage>
</organism>